<dbReference type="InterPro" id="IPR054399">
    <property type="entry name" value="Fervidolysin-like_N_prodom"/>
</dbReference>
<dbReference type="InterPro" id="IPR013783">
    <property type="entry name" value="Ig-like_fold"/>
</dbReference>
<evidence type="ECO:0000256" key="6">
    <source>
        <dbReference type="RuleBase" id="RU003355"/>
    </source>
</evidence>
<dbReference type="Pfam" id="PF00082">
    <property type="entry name" value="Peptidase_S8"/>
    <property type="match status" value="1"/>
</dbReference>
<evidence type="ECO:0000256" key="5">
    <source>
        <dbReference type="PROSITE-ProRule" id="PRU01240"/>
    </source>
</evidence>
<dbReference type="NCBIfam" id="NF041940">
    <property type="entry name" value="choice_anch_X"/>
    <property type="match status" value="1"/>
</dbReference>
<evidence type="ECO:0000256" key="3">
    <source>
        <dbReference type="ARBA" id="ARBA00022801"/>
    </source>
</evidence>
<dbReference type="RefSeq" id="WP_206723042.1">
    <property type="nucleotide sequence ID" value="NZ_CP071090.1"/>
</dbReference>
<dbReference type="PROSITE" id="PS00137">
    <property type="entry name" value="SUBTILASE_HIS"/>
    <property type="match status" value="1"/>
</dbReference>
<evidence type="ECO:0000256" key="1">
    <source>
        <dbReference type="ARBA" id="ARBA00011073"/>
    </source>
</evidence>
<evidence type="ECO:0000259" key="9">
    <source>
        <dbReference type="Pfam" id="PF22148"/>
    </source>
</evidence>
<feature type="active site" description="Charge relay system" evidence="5">
    <location>
        <position position="377"/>
    </location>
</feature>
<dbReference type="PROSITE" id="PS00138">
    <property type="entry name" value="SUBTILASE_SER"/>
    <property type="match status" value="1"/>
</dbReference>
<evidence type="ECO:0000256" key="4">
    <source>
        <dbReference type="ARBA" id="ARBA00022825"/>
    </source>
</evidence>
<keyword evidence="2 5" id="KW-0645">Protease</keyword>
<feature type="domain" description="Fervidolysin-like N-terminal prodomain" evidence="9">
    <location>
        <begin position="15"/>
        <end position="95"/>
    </location>
</feature>
<dbReference type="PROSITE" id="PS51892">
    <property type="entry name" value="SUBTILASE"/>
    <property type="match status" value="1"/>
</dbReference>
<comment type="similarity">
    <text evidence="1 5 6">Belongs to the peptidase S8 family.</text>
</comment>
<dbReference type="PANTHER" id="PTHR43806:SF11">
    <property type="entry name" value="CEREVISIN-RELATED"/>
    <property type="match status" value="1"/>
</dbReference>
<sequence>MPGCSERANPPPPSTTAQPPAERPAYVEGEVLVRFRDGVQAMEQDASSVVKGARVAYRFRQLTGLQHVKLPEGLGVEQALALYRANPRVAYAEPNYLYTLDALPADSRFRELWGLNNTGQTLGTVDADLNAPEAWALTEGSEADVVAVIDSGVDFKHPDLAANMWVNPGEVPGNGVDDDGNGYIDDVHGIDATDAARTKPPMDEYGHGTHVAGTIAARAGNGLGVVGVSPRTKILACKTGGADGSISGDAVIRCLDYLVDLKTRARHPVNVIATNNSWGGGLPSQALQDGITRHLRAGILFVCSAGNDGKNLDLDNYTSFPAEYVFPNILTVGASDPSDHRASFSNYGRQKVDVFAPGVSILSTVPGGGYAVYEGTSMAAPHVTGLVALLHAQAPERDWRALRNLVLSGGQEVPALKNLSVSGRRIRAVDTGGVGSLSCAGQTLVKRLEPSSEVLRARMEYWTKYEEQLTFAALNIRCGEAAGPVTIQLSVAPWSLTLLDDGQGPDLAAGDGIATAAWEPSGDGPVTVTFPGEDSFIVHPRYSWDLAISGGGAFWMPEYNDVANFEVKFLGYGAPAPWTVQWDADYDGRFDVDGSSTVLATGSPTDEVLSRTWFAPANPEATTVAVRIIDANGNPSPIRQLAPEYTLQHASPVQLSADVVVPQVRHPVAFNVTFIAPRRSPPWFVDWDFDYDGKDFHATARDTITTPEIEGITQSLARTTRAHAFTDSGAHRVAMRITDFKGHTSAVNTWGAVVVCGTPIILGVDVEGSQKTEPVTASLRVRAEPGCEPILRYHWDFDGDGQFDAVTSEPSVQHVYTDNPTGQSSQRALVRVEADTGSFDKAFEVPIENASPVVEPIPEQQVTSLEEMTYQAQVSDPGGAGDALGITLEDAPAWVRVNETGLLSWTAPREWAKGETRLTFDLVVSDDEGVRVYIPVTLVPAYRRSSPPTDNPSGEQPDEGCSTTGGTFPAAAVLLGFVLRTGRRRVRGAQ</sequence>
<evidence type="ECO:0000313" key="10">
    <source>
        <dbReference type="EMBL" id="QSQ21464.1"/>
    </source>
</evidence>
<dbReference type="Gene3D" id="3.40.50.200">
    <property type="entry name" value="Peptidase S8/S53 domain"/>
    <property type="match status" value="1"/>
</dbReference>
<dbReference type="InterPro" id="IPR034204">
    <property type="entry name" value="PfSUB1-like_cat_dom"/>
</dbReference>
<dbReference type="Pfam" id="PF22148">
    <property type="entry name" value="Fervidolysin_NPro-like"/>
    <property type="match status" value="1"/>
</dbReference>
<dbReference type="InterPro" id="IPR000209">
    <property type="entry name" value="Peptidase_S8/S53_dom"/>
</dbReference>
<accession>A0ABX7NRG1</accession>
<feature type="region of interest" description="Disordered" evidence="7">
    <location>
        <begin position="1"/>
        <end position="23"/>
    </location>
</feature>
<feature type="active site" description="Charge relay system" evidence="5">
    <location>
        <position position="207"/>
    </location>
</feature>
<keyword evidence="3 5" id="KW-0378">Hydrolase</keyword>
<dbReference type="InterPro" id="IPR022398">
    <property type="entry name" value="Peptidase_S8_His-AS"/>
</dbReference>
<dbReference type="InterPro" id="IPR023828">
    <property type="entry name" value="Peptidase_S8_Ser-AS"/>
</dbReference>
<dbReference type="CDD" id="cd07473">
    <property type="entry name" value="Peptidases_S8_Subtilisin_like"/>
    <property type="match status" value="1"/>
</dbReference>
<organism evidence="10 11">
    <name type="scientific">Pyxidicoccus parkwayensis</name>
    <dbReference type="NCBI Taxonomy" id="2813578"/>
    <lineage>
        <taxon>Bacteria</taxon>
        <taxon>Pseudomonadati</taxon>
        <taxon>Myxococcota</taxon>
        <taxon>Myxococcia</taxon>
        <taxon>Myxococcales</taxon>
        <taxon>Cystobacterineae</taxon>
        <taxon>Myxococcaceae</taxon>
        <taxon>Pyxidicoccus</taxon>
    </lineage>
</organism>
<evidence type="ECO:0000259" key="8">
    <source>
        <dbReference type="Pfam" id="PF00082"/>
    </source>
</evidence>
<keyword evidence="11" id="KW-1185">Reference proteome</keyword>
<dbReference type="InterPro" id="IPR015500">
    <property type="entry name" value="Peptidase_S8_subtilisin-rel"/>
</dbReference>
<dbReference type="InterPro" id="IPR023827">
    <property type="entry name" value="Peptidase_S8_Asp-AS"/>
</dbReference>
<dbReference type="InterPro" id="IPR050131">
    <property type="entry name" value="Peptidase_S8_subtilisin-like"/>
</dbReference>
<proteinExistence type="inferred from homology"/>
<evidence type="ECO:0000256" key="2">
    <source>
        <dbReference type="ARBA" id="ARBA00022670"/>
    </source>
</evidence>
<dbReference type="Proteomes" id="UP000662747">
    <property type="component" value="Chromosome"/>
</dbReference>
<dbReference type="SUPFAM" id="SSF52743">
    <property type="entry name" value="Subtilisin-like"/>
    <property type="match status" value="1"/>
</dbReference>
<protein>
    <submittedName>
        <fullName evidence="10">S8 family serine peptidase</fullName>
    </submittedName>
</protein>
<dbReference type="PRINTS" id="PR00723">
    <property type="entry name" value="SUBTILISIN"/>
</dbReference>
<feature type="region of interest" description="Disordered" evidence="7">
    <location>
        <begin position="942"/>
        <end position="965"/>
    </location>
</feature>
<feature type="active site" description="Charge relay system" evidence="5">
    <location>
        <position position="150"/>
    </location>
</feature>
<feature type="domain" description="Peptidase S8/S53" evidence="8">
    <location>
        <begin position="145"/>
        <end position="407"/>
    </location>
</feature>
<gene>
    <name evidence="10" type="ORF">JY651_40805</name>
</gene>
<dbReference type="PANTHER" id="PTHR43806">
    <property type="entry name" value="PEPTIDASE S8"/>
    <property type="match status" value="1"/>
</dbReference>
<evidence type="ECO:0000256" key="7">
    <source>
        <dbReference type="SAM" id="MobiDB-lite"/>
    </source>
</evidence>
<dbReference type="InterPro" id="IPR036852">
    <property type="entry name" value="Peptidase_S8/S53_dom_sf"/>
</dbReference>
<dbReference type="EMBL" id="CP071090">
    <property type="protein sequence ID" value="QSQ21464.1"/>
    <property type="molecule type" value="Genomic_DNA"/>
</dbReference>
<name>A0ABX7NRG1_9BACT</name>
<keyword evidence="4 5" id="KW-0720">Serine protease</keyword>
<dbReference type="PROSITE" id="PS00136">
    <property type="entry name" value="SUBTILASE_ASP"/>
    <property type="match status" value="1"/>
</dbReference>
<dbReference type="Gene3D" id="2.60.40.10">
    <property type="entry name" value="Immunoglobulins"/>
    <property type="match status" value="1"/>
</dbReference>
<evidence type="ECO:0000313" key="11">
    <source>
        <dbReference type="Proteomes" id="UP000662747"/>
    </source>
</evidence>
<reference evidence="10 11" key="1">
    <citation type="submission" date="2021-02" db="EMBL/GenBank/DDBJ databases">
        <title>De Novo genome assembly of isolated myxobacteria.</title>
        <authorList>
            <person name="Stevens D.C."/>
        </authorList>
    </citation>
    <scope>NUCLEOTIDE SEQUENCE [LARGE SCALE GENOMIC DNA]</scope>
    <source>
        <strain evidence="11">SCPEA02</strain>
    </source>
</reference>